<name>A0A8J7RVW9_9PROT</name>
<proteinExistence type="predicted"/>
<dbReference type="Proteomes" id="UP000672602">
    <property type="component" value="Unassembled WGS sequence"/>
</dbReference>
<dbReference type="AlphaFoldDB" id="A0A8J7RVW9"/>
<evidence type="ECO:0000313" key="2">
    <source>
        <dbReference type="EMBL" id="MBP5855662.1"/>
    </source>
</evidence>
<sequence>MHANRIVFFTFGPVGLYLIGAFVEWGLNPEDWHEAVRALTVTFGLLVGFFLQDYARRVEDGSWDAPCQEPW</sequence>
<protein>
    <recommendedName>
        <fullName evidence="4">Holin</fullName>
    </recommendedName>
</protein>
<feature type="transmembrane region" description="Helical" evidence="1">
    <location>
        <begin position="7"/>
        <end position="23"/>
    </location>
</feature>
<dbReference type="RefSeq" id="WP_210680239.1">
    <property type="nucleotide sequence ID" value="NZ_JAGMWN010000001.1"/>
</dbReference>
<keyword evidence="1" id="KW-0812">Transmembrane</keyword>
<reference evidence="2" key="1">
    <citation type="submission" date="2021-04" db="EMBL/GenBank/DDBJ databases">
        <authorList>
            <person name="Zhang D.-C."/>
        </authorList>
    </citation>
    <scope>NUCLEOTIDE SEQUENCE</scope>
    <source>
        <strain evidence="2">CGMCC 1.15697</strain>
    </source>
</reference>
<evidence type="ECO:0000256" key="1">
    <source>
        <dbReference type="SAM" id="Phobius"/>
    </source>
</evidence>
<dbReference type="EMBL" id="JAGMWN010000001">
    <property type="protein sequence ID" value="MBP5855662.1"/>
    <property type="molecule type" value="Genomic_DNA"/>
</dbReference>
<keyword evidence="1" id="KW-0472">Membrane</keyword>
<keyword evidence="3" id="KW-1185">Reference proteome</keyword>
<feature type="transmembrane region" description="Helical" evidence="1">
    <location>
        <begin position="35"/>
        <end position="51"/>
    </location>
</feature>
<evidence type="ECO:0000313" key="3">
    <source>
        <dbReference type="Proteomes" id="UP000672602"/>
    </source>
</evidence>
<keyword evidence="1" id="KW-1133">Transmembrane helix</keyword>
<gene>
    <name evidence="2" type="ORF">KAJ83_01475</name>
</gene>
<organism evidence="2 3">
    <name type="scientific">Marivibrio halodurans</name>
    <dbReference type="NCBI Taxonomy" id="2039722"/>
    <lineage>
        <taxon>Bacteria</taxon>
        <taxon>Pseudomonadati</taxon>
        <taxon>Pseudomonadota</taxon>
        <taxon>Alphaproteobacteria</taxon>
        <taxon>Rhodospirillales</taxon>
        <taxon>Rhodospirillaceae</taxon>
        <taxon>Marivibrio</taxon>
    </lineage>
</organism>
<comment type="caution">
    <text evidence="2">The sequence shown here is derived from an EMBL/GenBank/DDBJ whole genome shotgun (WGS) entry which is preliminary data.</text>
</comment>
<evidence type="ECO:0008006" key="4">
    <source>
        <dbReference type="Google" id="ProtNLM"/>
    </source>
</evidence>
<accession>A0A8J7RVW9</accession>